<accession>A0A395XLN1</accession>
<evidence type="ECO:0000313" key="3">
    <source>
        <dbReference type="EMBL" id="RGW48980.1"/>
    </source>
</evidence>
<keyword evidence="1" id="KW-1133">Transmembrane helix</keyword>
<organism evidence="3 4">
    <name type="scientific">Dorea formicigenerans</name>
    <dbReference type="NCBI Taxonomy" id="39486"/>
    <lineage>
        <taxon>Bacteria</taxon>
        <taxon>Bacillati</taxon>
        <taxon>Bacillota</taxon>
        <taxon>Clostridia</taxon>
        <taxon>Lachnospirales</taxon>
        <taxon>Lachnospiraceae</taxon>
        <taxon>Dorea</taxon>
    </lineage>
</organism>
<keyword evidence="1" id="KW-0472">Membrane</keyword>
<reference evidence="4 5" key="1">
    <citation type="submission" date="2018-08" db="EMBL/GenBank/DDBJ databases">
        <title>A genome reference for cultivated species of the human gut microbiota.</title>
        <authorList>
            <person name="Zou Y."/>
            <person name="Xue W."/>
            <person name="Luo G."/>
        </authorList>
    </citation>
    <scope>NUCLEOTIDE SEQUENCE [LARGE SCALE GENOMIC DNA]</scope>
    <source>
        <strain evidence="3 4">AF12-11</strain>
        <strain evidence="2 5">AF21-25</strain>
    </source>
</reference>
<gene>
    <name evidence="3" type="ORF">DWV67_14435</name>
    <name evidence="2" type="ORF">DWX78_12085</name>
</gene>
<proteinExistence type="predicted"/>
<dbReference type="Proteomes" id="UP000285981">
    <property type="component" value="Unassembled WGS sequence"/>
</dbReference>
<evidence type="ECO:0000256" key="1">
    <source>
        <dbReference type="SAM" id="Phobius"/>
    </source>
</evidence>
<feature type="transmembrane region" description="Helical" evidence="1">
    <location>
        <begin position="59"/>
        <end position="83"/>
    </location>
</feature>
<feature type="transmembrane region" description="Helical" evidence="1">
    <location>
        <begin position="32"/>
        <end position="53"/>
    </location>
</feature>
<evidence type="ECO:0000313" key="2">
    <source>
        <dbReference type="EMBL" id="RGS68952.1"/>
    </source>
</evidence>
<dbReference type="AlphaFoldDB" id="A0A395XLN1"/>
<protein>
    <submittedName>
        <fullName evidence="3">Uncharacterized protein</fullName>
    </submittedName>
</protein>
<evidence type="ECO:0000313" key="5">
    <source>
        <dbReference type="Proteomes" id="UP000285981"/>
    </source>
</evidence>
<evidence type="ECO:0000313" key="4">
    <source>
        <dbReference type="Proteomes" id="UP000266376"/>
    </source>
</evidence>
<dbReference type="EMBL" id="QRVU01000068">
    <property type="protein sequence ID" value="RGS68952.1"/>
    <property type="molecule type" value="Genomic_DNA"/>
</dbReference>
<dbReference type="Proteomes" id="UP000266376">
    <property type="component" value="Unassembled WGS sequence"/>
</dbReference>
<dbReference type="EMBL" id="QSAJ01000050">
    <property type="protein sequence ID" value="RGW48980.1"/>
    <property type="molecule type" value="Genomic_DNA"/>
</dbReference>
<name>A0A395XLN1_9FIRM</name>
<sequence>MQGGMNMRFLWEMTGKIFGAEAQDGTFLSANVLLWSVITFIVGIFFCTAIGKIALIDCIANVMCVAVYAGVIGGVIGGFLFLIHRHNGKQL</sequence>
<comment type="caution">
    <text evidence="3">The sequence shown here is derived from an EMBL/GenBank/DDBJ whole genome shotgun (WGS) entry which is preliminary data.</text>
</comment>
<keyword evidence="1" id="KW-0812">Transmembrane</keyword>